<keyword evidence="1" id="KW-0472">Membrane</keyword>
<dbReference type="InterPro" id="IPR008993">
    <property type="entry name" value="TIMP-like_OB-fold"/>
</dbReference>
<proteinExistence type="predicted"/>
<feature type="transmembrane region" description="Helical" evidence="1">
    <location>
        <begin position="192"/>
        <end position="211"/>
    </location>
</feature>
<evidence type="ECO:0000313" key="4">
    <source>
        <dbReference type="Proteomes" id="UP000281899"/>
    </source>
</evidence>
<evidence type="ECO:0000256" key="1">
    <source>
        <dbReference type="SAM" id="Phobius"/>
    </source>
</evidence>
<evidence type="ECO:0008006" key="5">
    <source>
        <dbReference type="Google" id="ProtNLM"/>
    </source>
</evidence>
<reference evidence="3 4" key="1">
    <citation type="submission" date="2018-11" db="EMBL/GenBank/DDBJ databases">
        <title>Proposal to divide the Flavobacteriaceae and reorganize its genera based on Amino Acid Identity values calculated from whole genome sequences.</title>
        <authorList>
            <person name="Nicholson A.C."/>
            <person name="Gulvik C.A."/>
            <person name="Whitney A.M."/>
            <person name="Humrighouse B.W."/>
            <person name="Bell M."/>
            <person name="Holmes B."/>
            <person name="Steigerwalt A."/>
            <person name="Villarma A."/>
            <person name="Sheth M."/>
            <person name="Batra D."/>
            <person name="Pryor J."/>
            <person name="Bernardet J.-F."/>
            <person name="Hugo C."/>
            <person name="Kampfer P."/>
            <person name="Newman J."/>
            <person name="Mcquiston J.R."/>
        </authorList>
    </citation>
    <scope>NUCLEOTIDE SEQUENCE [LARGE SCALE GENOMIC DNA]</scope>
    <source>
        <strain evidence="3 4">G0235</strain>
    </source>
</reference>
<dbReference type="GeneID" id="301713981"/>
<keyword evidence="1" id="KW-0812">Transmembrane</keyword>
<organism evidence="3 4">
    <name type="scientific">Chryseobacterium cucumeris</name>
    <dbReference type="NCBI Taxonomy" id="1813611"/>
    <lineage>
        <taxon>Bacteria</taxon>
        <taxon>Pseudomonadati</taxon>
        <taxon>Bacteroidota</taxon>
        <taxon>Flavobacteriia</taxon>
        <taxon>Flavobacteriales</taxon>
        <taxon>Weeksellaceae</taxon>
        <taxon>Chryseobacterium group</taxon>
        <taxon>Chryseobacterium</taxon>
    </lineage>
</organism>
<comment type="caution">
    <text evidence="3">The sequence shown here is derived from an EMBL/GenBank/DDBJ whole genome shotgun (WGS) entry which is preliminary data.</text>
</comment>
<protein>
    <recommendedName>
        <fullName evidence="5">Tissue inhibitor of metalloproteinase</fullName>
    </recommendedName>
</protein>
<dbReference type="RefSeq" id="WP_062675866.1">
    <property type="nucleotide sequence ID" value="NZ_JAKYXD010000005.1"/>
</dbReference>
<keyword evidence="1" id="KW-1133">Transmembrane helix</keyword>
<accession>A0ABX9X4Z8</accession>
<feature type="chain" id="PRO_5046602799" description="Tissue inhibitor of metalloproteinase" evidence="2">
    <location>
        <begin position="18"/>
        <end position="217"/>
    </location>
</feature>
<keyword evidence="4" id="KW-1185">Reference proteome</keyword>
<dbReference type="Proteomes" id="UP000281899">
    <property type="component" value="Unassembled WGS sequence"/>
</dbReference>
<gene>
    <name evidence="3" type="ORF">EGI15_15000</name>
</gene>
<keyword evidence="2" id="KW-0732">Signal</keyword>
<name>A0ABX9X4Z8_9FLAO</name>
<dbReference type="Gene3D" id="2.40.50.120">
    <property type="match status" value="1"/>
</dbReference>
<dbReference type="EMBL" id="RJTW01000007">
    <property type="protein sequence ID" value="ROH89985.1"/>
    <property type="molecule type" value="Genomic_DNA"/>
</dbReference>
<sequence length="217" mass="25067">MTFRIFLLFLLFSAKIAACKCNGTPTLKSSFENADFVFIGEVYDITEVPSGFKTVQNILSKVKINKTYKSDSYDGFYTHNATLFGSPLHSCDVLFTQKGEYLIFAYDEKDTGFLYSDQCFIQKKLDELSPEELKELESLSSQYKKLSENSDTSSNPELTDLIVDDFNHSDRKVNEQKIEISSLNQQNNRYKIIIYISIFVIVMFLITLIFLRRKTQH</sequence>
<dbReference type="SUPFAM" id="SSF50242">
    <property type="entry name" value="TIMP-like"/>
    <property type="match status" value="1"/>
</dbReference>
<evidence type="ECO:0000256" key="2">
    <source>
        <dbReference type="SAM" id="SignalP"/>
    </source>
</evidence>
<evidence type="ECO:0000313" key="3">
    <source>
        <dbReference type="EMBL" id="ROH89985.1"/>
    </source>
</evidence>
<feature type="signal peptide" evidence="2">
    <location>
        <begin position="1"/>
        <end position="17"/>
    </location>
</feature>